<dbReference type="Pfam" id="PF07690">
    <property type="entry name" value="MFS_1"/>
    <property type="match status" value="1"/>
</dbReference>
<evidence type="ECO:0000256" key="7">
    <source>
        <dbReference type="SAM" id="Phobius"/>
    </source>
</evidence>
<dbReference type="CDD" id="cd17321">
    <property type="entry name" value="MFS_MMR_MDR_like"/>
    <property type="match status" value="1"/>
</dbReference>
<feature type="transmembrane region" description="Helical" evidence="7">
    <location>
        <begin position="195"/>
        <end position="219"/>
    </location>
</feature>
<dbReference type="Gene3D" id="1.20.1720.10">
    <property type="entry name" value="Multidrug resistance protein D"/>
    <property type="match status" value="1"/>
</dbReference>
<feature type="transmembrane region" description="Helical" evidence="7">
    <location>
        <begin position="351"/>
        <end position="379"/>
    </location>
</feature>
<keyword evidence="4 7" id="KW-0812">Transmembrane</keyword>
<name>A0ABW3EA92_9LACO</name>
<organism evidence="9 10">
    <name type="scientific">Loigolactobacillus binensis</name>
    <dbReference type="NCBI Taxonomy" id="2559922"/>
    <lineage>
        <taxon>Bacteria</taxon>
        <taxon>Bacillati</taxon>
        <taxon>Bacillota</taxon>
        <taxon>Bacilli</taxon>
        <taxon>Lactobacillales</taxon>
        <taxon>Lactobacillaceae</taxon>
        <taxon>Loigolactobacillus</taxon>
    </lineage>
</organism>
<feature type="domain" description="Major facilitator superfamily (MFS) profile" evidence="8">
    <location>
        <begin position="12"/>
        <end position="452"/>
    </location>
</feature>
<feature type="transmembrane region" description="Helical" evidence="7">
    <location>
        <begin position="12"/>
        <end position="34"/>
    </location>
</feature>
<feature type="transmembrane region" description="Helical" evidence="7">
    <location>
        <begin position="325"/>
        <end position="345"/>
    </location>
</feature>
<evidence type="ECO:0000256" key="4">
    <source>
        <dbReference type="ARBA" id="ARBA00022692"/>
    </source>
</evidence>
<evidence type="ECO:0000313" key="10">
    <source>
        <dbReference type="Proteomes" id="UP001597104"/>
    </source>
</evidence>
<dbReference type="EMBL" id="JBHTIO010000009">
    <property type="protein sequence ID" value="MFD0896585.1"/>
    <property type="molecule type" value="Genomic_DNA"/>
</dbReference>
<keyword evidence="3" id="KW-1003">Cell membrane</keyword>
<comment type="subcellular location">
    <subcellularLocation>
        <location evidence="1">Cell membrane</location>
        <topology evidence="1">Multi-pass membrane protein</topology>
    </subcellularLocation>
</comment>
<evidence type="ECO:0000256" key="2">
    <source>
        <dbReference type="ARBA" id="ARBA00022448"/>
    </source>
</evidence>
<dbReference type="PANTHER" id="PTHR42718">
    <property type="entry name" value="MAJOR FACILITATOR SUPERFAMILY MULTIDRUG TRANSPORTER MFSC"/>
    <property type="match status" value="1"/>
</dbReference>
<feature type="transmembrane region" description="Helical" evidence="7">
    <location>
        <begin position="225"/>
        <end position="244"/>
    </location>
</feature>
<protein>
    <submittedName>
        <fullName evidence="9">MFS transporter</fullName>
    </submittedName>
</protein>
<evidence type="ECO:0000256" key="1">
    <source>
        <dbReference type="ARBA" id="ARBA00004651"/>
    </source>
</evidence>
<feature type="transmembrane region" description="Helical" evidence="7">
    <location>
        <begin position="46"/>
        <end position="66"/>
    </location>
</feature>
<dbReference type="Proteomes" id="UP001597104">
    <property type="component" value="Unassembled WGS sequence"/>
</dbReference>
<dbReference type="InterPro" id="IPR011701">
    <property type="entry name" value="MFS"/>
</dbReference>
<evidence type="ECO:0000259" key="8">
    <source>
        <dbReference type="PROSITE" id="PS50850"/>
    </source>
</evidence>
<evidence type="ECO:0000256" key="3">
    <source>
        <dbReference type="ARBA" id="ARBA00022475"/>
    </source>
</evidence>
<feature type="transmembrane region" description="Helical" evidence="7">
    <location>
        <begin position="137"/>
        <end position="159"/>
    </location>
</feature>
<dbReference type="PROSITE" id="PS50850">
    <property type="entry name" value="MFS"/>
    <property type="match status" value="1"/>
</dbReference>
<reference evidence="10" key="1">
    <citation type="journal article" date="2019" name="Int. J. Syst. Evol. Microbiol.">
        <title>The Global Catalogue of Microorganisms (GCM) 10K type strain sequencing project: providing services to taxonomists for standard genome sequencing and annotation.</title>
        <authorList>
            <consortium name="The Broad Institute Genomics Platform"/>
            <consortium name="The Broad Institute Genome Sequencing Center for Infectious Disease"/>
            <person name="Wu L."/>
            <person name="Ma J."/>
        </authorList>
    </citation>
    <scope>NUCLEOTIDE SEQUENCE [LARGE SCALE GENOMIC DNA]</scope>
    <source>
        <strain evidence="10">CCM 8925</strain>
    </source>
</reference>
<feature type="transmembrane region" description="Helical" evidence="7">
    <location>
        <begin position="265"/>
        <end position="286"/>
    </location>
</feature>
<evidence type="ECO:0000313" key="9">
    <source>
        <dbReference type="EMBL" id="MFD0896585.1"/>
    </source>
</evidence>
<comment type="caution">
    <text evidence="9">The sequence shown here is derived from an EMBL/GenBank/DDBJ whole genome shotgun (WGS) entry which is preliminary data.</text>
</comment>
<dbReference type="RefSeq" id="WP_137638850.1">
    <property type="nucleotide sequence ID" value="NZ_BJDN01000047.1"/>
</dbReference>
<feature type="transmembrane region" description="Helical" evidence="7">
    <location>
        <begin position="165"/>
        <end position="183"/>
    </location>
</feature>
<evidence type="ECO:0000256" key="6">
    <source>
        <dbReference type="ARBA" id="ARBA00023136"/>
    </source>
</evidence>
<keyword evidence="5 7" id="KW-1133">Transmembrane helix</keyword>
<accession>A0ABW3EA92</accession>
<sequence length="458" mass="48467">MQTKFTKYEFTVLAIVLVSYFMTVLDVSVVITALPNIQSELHLSTANLTWVQNAYTIIFGGLLLLGGRLGDIMGRKQIFDLGLIIFGLGSLLVGLANSATWLIIARGFQGAGAAALAPSTLALLMDSIPAGSKRIRAVADYGAVAGIGASLGLVIGGLFASLLSWRYAFFVNVPLAIGMFIWASKAVHATKAQKGSFDGIGSLLSLLGMVSLVYGILLIADSSTAWYWLIAAVILLALFILREAKVTQPIMPLRVFKNRERTGAYLARMLFLGAMMAFWFFITQFLQKIYGFSPLLAGIGFFPMTIANFISALQVSRWTAKFGNGLTLVGGLVMTIIGMFWLSFAGAHGNYILMIALPMILIGLGQGAALSPLTIAGIAEIEPRDAGAASGVVNVAHQVGGSLGLAISVVLGSTLAGANDLVSRTDWALRGGVGFLLLALLLTMVLIVPQKKRGGQNG</sequence>
<feature type="transmembrane region" description="Helical" evidence="7">
    <location>
        <begin position="78"/>
        <end position="97"/>
    </location>
</feature>
<dbReference type="Gene3D" id="1.20.1250.20">
    <property type="entry name" value="MFS general substrate transporter like domains"/>
    <property type="match status" value="1"/>
</dbReference>
<evidence type="ECO:0000256" key="5">
    <source>
        <dbReference type="ARBA" id="ARBA00022989"/>
    </source>
</evidence>
<gene>
    <name evidence="9" type="ORF">ACFQZ7_02355</name>
</gene>
<dbReference type="SUPFAM" id="SSF103473">
    <property type="entry name" value="MFS general substrate transporter"/>
    <property type="match status" value="1"/>
</dbReference>
<keyword evidence="6 7" id="KW-0472">Membrane</keyword>
<dbReference type="InterPro" id="IPR036259">
    <property type="entry name" value="MFS_trans_sf"/>
</dbReference>
<feature type="transmembrane region" description="Helical" evidence="7">
    <location>
        <begin position="103"/>
        <end position="125"/>
    </location>
</feature>
<proteinExistence type="predicted"/>
<dbReference type="InterPro" id="IPR020846">
    <property type="entry name" value="MFS_dom"/>
</dbReference>
<feature type="transmembrane region" description="Helical" evidence="7">
    <location>
        <begin position="391"/>
        <end position="415"/>
    </location>
</feature>
<feature type="transmembrane region" description="Helical" evidence="7">
    <location>
        <begin position="292"/>
        <end position="313"/>
    </location>
</feature>
<keyword evidence="10" id="KW-1185">Reference proteome</keyword>
<dbReference type="PANTHER" id="PTHR42718:SF46">
    <property type="entry name" value="BLR6921 PROTEIN"/>
    <property type="match status" value="1"/>
</dbReference>
<keyword evidence="2" id="KW-0813">Transport</keyword>
<feature type="transmembrane region" description="Helical" evidence="7">
    <location>
        <begin position="427"/>
        <end position="448"/>
    </location>
</feature>